<dbReference type="EMBL" id="MU275978">
    <property type="protein sequence ID" value="KAI0044560.1"/>
    <property type="molecule type" value="Genomic_DNA"/>
</dbReference>
<gene>
    <name evidence="1" type="ORF">FA95DRAFT_246497</name>
</gene>
<protein>
    <submittedName>
        <fullName evidence="1">Uncharacterized protein</fullName>
    </submittedName>
</protein>
<proteinExistence type="predicted"/>
<sequence length="137" mass="14956">MATQRGDAATGMATQRRAEEAAAQRDVDAARCSLQQSSAKAATALRIAAISTCYSIFWVSTRIVATSRGRIATSLTHHHFSAHISTPCAYRAIPAQPGFSLGVNAGRACIQRAPRWCWRDELGRVQKRTQLFMNHVA</sequence>
<comment type="caution">
    <text evidence="1">The sequence shown here is derived from an EMBL/GenBank/DDBJ whole genome shotgun (WGS) entry which is preliminary data.</text>
</comment>
<evidence type="ECO:0000313" key="2">
    <source>
        <dbReference type="Proteomes" id="UP000814033"/>
    </source>
</evidence>
<reference evidence="1" key="2">
    <citation type="journal article" date="2022" name="New Phytol.">
        <title>Evolutionary transition to the ectomycorrhizal habit in the genomes of a hyperdiverse lineage of mushroom-forming fungi.</title>
        <authorList>
            <person name="Looney B."/>
            <person name="Miyauchi S."/>
            <person name="Morin E."/>
            <person name="Drula E."/>
            <person name="Courty P.E."/>
            <person name="Kohler A."/>
            <person name="Kuo A."/>
            <person name="LaButti K."/>
            <person name="Pangilinan J."/>
            <person name="Lipzen A."/>
            <person name="Riley R."/>
            <person name="Andreopoulos W."/>
            <person name="He G."/>
            <person name="Johnson J."/>
            <person name="Nolan M."/>
            <person name="Tritt A."/>
            <person name="Barry K.W."/>
            <person name="Grigoriev I.V."/>
            <person name="Nagy L.G."/>
            <person name="Hibbett D."/>
            <person name="Henrissat B."/>
            <person name="Matheny P.B."/>
            <person name="Labbe J."/>
            <person name="Martin F.M."/>
        </authorList>
    </citation>
    <scope>NUCLEOTIDE SEQUENCE</scope>
    <source>
        <strain evidence="1">FP105234-sp</strain>
    </source>
</reference>
<name>A0ACB8RKV4_9AGAM</name>
<dbReference type="Proteomes" id="UP000814033">
    <property type="component" value="Unassembled WGS sequence"/>
</dbReference>
<evidence type="ECO:0000313" key="1">
    <source>
        <dbReference type="EMBL" id="KAI0044560.1"/>
    </source>
</evidence>
<organism evidence="1 2">
    <name type="scientific">Auriscalpium vulgare</name>
    <dbReference type="NCBI Taxonomy" id="40419"/>
    <lineage>
        <taxon>Eukaryota</taxon>
        <taxon>Fungi</taxon>
        <taxon>Dikarya</taxon>
        <taxon>Basidiomycota</taxon>
        <taxon>Agaricomycotina</taxon>
        <taxon>Agaricomycetes</taxon>
        <taxon>Russulales</taxon>
        <taxon>Auriscalpiaceae</taxon>
        <taxon>Auriscalpium</taxon>
    </lineage>
</organism>
<accession>A0ACB8RKV4</accession>
<reference evidence="1" key="1">
    <citation type="submission" date="2021-02" db="EMBL/GenBank/DDBJ databases">
        <authorList>
            <consortium name="DOE Joint Genome Institute"/>
            <person name="Ahrendt S."/>
            <person name="Looney B.P."/>
            <person name="Miyauchi S."/>
            <person name="Morin E."/>
            <person name="Drula E."/>
            <person name="Courty P.E."/>
            <person name="Chicoki N."/>
            <person name="Fauchery L."/>
            <person name="Kohler A."/>
            <person name="Kuo A."/>
            <person name="Labutti K."/>
            <person name="Pangilinan J."/>
            <person name="Lipzen A."/>
            <person name="Riley R."/>
            <person name="Andreopoulos W."/>
            <person name="He G."/>
            <person name="Johnson J."/>
            <person name="Barry K.W."/>
            <person name="Grigoriev I.V."/>
            <person name="Nagy L."/>
            <person name="Hibbett D."/>
            <person name="Henrissat B."/>
            <person name="Matheny P.B."/>
            <person name="Labbe J."/>
            <person name="Martin F."/>
        </authorList>
    </citation>
    <scope>NUCLEOTIDE SEQUENCE</scope>
    <source>
        <strain evidence="1">FP105234-sp</strain>
    </source>
</reference>
<keyword evidence="2" id="KW-1185">Reference proteome</keyword>